<accession>W9JAW9</accession>
<dbReference type="HOGENOM" id="CLU_004471_4_7_1"/>
<dbReference type="Proteomes" id="UP000030753">
    <property type="component" value="Unassembled WGS sequence"/>
</dbReference>
<dbReference type="SMART" id="SM00382">
    <property type="entry name" value="AAA"/>
    <property type="match status" value="1"/>
</dbReference>
<dbReference type="InterPro" id="IPR027417">
    <property type="entry name" value="P-loop_NTPase"/>
</dbReference>
<protein>
    <recommendedName>
        <fullName evidence="2">AAA+ ATPase domain-containing protein</fullName>
    </recommendedName>
</protein>
<evidence type="ECO:0000313" key="4">
    <source>
        <dbReference type="Proteomes" id="UP000030753"/>
    </source>
</evidence>
<evidence type="ECO:0000259" key="2">
    <source>
        <dbReference type="SMART" id="SM00382"/>
    </source>
</evidence>
<dbReference type="InterPro" id="IPR054289">
    <property type="entry name" value="DUF7025"/>
</dbReference>
<dbReference type="GO" id="GO:0005524">
    <property type="term" value="F:ATP binding"/>
    <property type="evidence" value="ECO:0007669"/>
    <property type="project" value="InterPro"/>
</dbReference>
<evidence type="ECO:0000256" key="1">
    <source>
        <dbReference type="SAM" id="MobiDB-lite"/>
    </source>
</evidence>
<dbReference type="Pfam" id="PF22942">
    <property type="entry name" value="DUF7025"/>
    <property type="match status" value="1"/>
</dbReference>
<dbReference type="Pfam" id="PF00004">
    <property type="entry name" value="AAA"/>
    <property type="match status" value="1"/>
</dbReference>
<dbReference type="PANTHER" id="PTHR46411">
    <property type="entry name" value="FAMILY ATPASE, PUTATIVE-RELATED"/>
    <property type="match status" value="1"/>
</dbReference>
<feature type="domain" description="AAA+ ATPase" evidence="2">
    <location>
        <begin position="473"/>
        <end position="601"/>
    </location>
</feature>
<sequence length="693" mass="78745">MAGNNVGNFTSSTEAMSTQPSAPMPRYIVIHRVECPGSTPVHSRHPAISSFLDVPRLFVGDDKASPLRGQIPDENSQLLARKDPNISFIIHRTYNCLDYHNTVFEALREASVNSAPPDLSFRLCLLPNDADSAVAQGEYMEIVSTHLNNAIEAVKEADTKQDSVDESLLLGWKREQNMMAPYLHFYHTRNLLRDHVPHLPERQSKDINLLLEYLDKEFSPDYQEAEKLFLGDGFVSRKHFNKLFGPREIIVTVEEGNHIAMVSKYPPLPGSNPIRLECEMWKFNGRFAKFKRIVTIPWPKHAAEVDKVPIKSLGIFPLRFDQQLESRLRKRGELFWLLRKPRLVLYTAPSQVLDYRMGNGRYMVDIETYRRFHRLNTIENVVTEHAEEYLPLEVTESASPPTGSFTLLLPPTTYGFGFHDKEWRKLVIEYAADIVWNEDMFDMLVLPEDEKNILRALLPENKASIDVLASRDRGRLILLCGATGTGKTFAAEAVAELARKPLYRLTPYEIGIELNQVENNIKEAFYLGDIWNAVILLDDCDIFLDQGKNKTLSGNSIASIILEAIDNYSGIVVFTMEGTRGLDQSALRDRGQLVSLLRLTRLGTLPLEKTIGAFRSNNDSKVSNKFRHGNFADILPDDYSNMQLSCREIQTMIQTAEKLASYKKEVINASHVRRAAEVLAIYKGKIENRIYGI</sequence>
<dbReference type="SUPFAM" id="SSF52540">
    <property type="entry name" value="P-loop containing nucleoside triphosphate hydrolases"/>
    <property type="match status" value="1"/>
</dbReference>
<dbReference type="GO" id="GO:0016887">
    <property type="term" value="F:ATP hydrolysis activity"/>
    <property type="evidence" value="ECO:0007669"/>
    <property type="project" value="InterPro"/>
</dbReference>
<name>W9JAW9_FUSOX</name>
<organism evidence="3 4">
    <name type="scientific">Fusarium oxysporum NRRL 32931</name>
    <dbReference type="NCBI Taxonomy" id="660029"/>
    <lineage>
        <taxon>Eukaryota</taxon>
        <taxon>Fungi</taxon>
        <taxon>Dikarya</taxon>
        <taxon>Ascomycota</taxon>
        <taxon>Pezizomycotina</taxon>
        <taxon>Sordariomycetes</taxon>
        <taxon>Hypocreomycetidae</taxon>
        <taxon>Hypocreales</taxon>
        <taxon>Nectriaceae</taxon>
        <taxon>Fusarium</taxon>
        <taxon>Fusarium oxysporum species complex</taxon>
    </lineage>
</organism>
<reference evidence="3 4" key="1">
    <citation type="submission" date="2011-06" db="EMBL/GenBank/DDBJ databases">
        <title>The Genome Sequence of Fusarium oxysporum FOSC 3-a.</title>
        <authorList>
            <consortium name="The Broad Institute Genome Sequencing Platform"/>
            <person name="Ma L.-J."/>
            <person name="Gale L.R."/>
            <person name="Schwartz D.C."/>
            <person name="Zhou S."/>
            <person name="Corby-Kistler H."/>
            <person name="Young S.K."/>
            <person name="Zeng Q."/>
            <person name="Gargeya S."/>
            <person name="Fitzgerald M."/>
            <person name="Haas B."/>
            <person name="Abouelleil A."/>
            <person name="Alvarado L."/>
            <person name="Arachchi H.M."/>
            <person name="Berlin A."/>
            <person name="Brown A."/>
            <person name="Chapman S.B."/>
            <person name="Chen Z."/>
            <person name="Dunbar C."/>
            <person name="Freedman E."/>
            <person name="Gearin G."/>
            <person name="Gellesch M."/>
            <person name="Goldberg J."/>
            <person name="Griggs A."/>
            <person name="Gujja S."/>
            <person name="Heiman D."/>
            <person name="Howarth C."/>
            <person name="Larson L."/>
            <person name="Lui A."/>
            <person name="MacDonald P.J.P."/>
            <person name="Mehta T."/>
            <person name="Montmayeur A."/>
            <person name="Murphy C."/>
            <person name="Neiman D."/>
            <person name="Pearson M."/>
            <person name="Priest M."/>
            <person name="Roberts A."/>
            <person name="Saif S."/>
            <person name="Shea T."/>
            <person name="Shenoy N."/>
            <person name="Sisk P."/>
            <person name="Stolte C."/>
            <person name="Sykes S."/>
            <person name="Wortman J."/>
            <person name="Nusbaum C."/>
            <person name="Birren B."/>
        </authorList>
    </citation>
    <scope>NUCLEOTIDE SEQUENCE [LARGE SCALE GENOMIC DNA]</scope>
    <source>
        <strain evidence="4">FOSC 3-a</strain>
    </source>
</reference>
<dbReference type="Gene3D" id="3.40.50.300">
    <property type="entry name" value="P-loop containing nucleotide triphosphate hydrolases"/>
    <property type="match status" value="1"/>
</dbReference>
<dbReference type="OrthoDB" id="10042665at2759"/>
<gene>
    <name evidence="3" type="ORF">FOYG_02015</name>
</gene>
<feature type="region of interest" description="Disordered" evidence="1">
    <location>
        <begin position="1"/>
        <end position="20"/>
    </location>
</feature>
<dbReference type="EMBL" id="JH717839">
    <property type="protein sequence ID" value="EWZ02791.1"/>
    <property type="molecule type" value="Genomic_DNA"/>
</dbReference>
<dbReference type="AlphaFoldDB" id="W9JAW9"/>
<proteinExistence type="predicted"/>
<dbReference type="InterPro" id="IPR003959">
    <property type="entry name" value="ATPase_AAA_core"/>
</dbReference>
<evidence type="ECO:0000313" key="3">
    <source>
        <dbReference type="EMBL" id="EWZ02791.1"/>
    </source>
</evidence>
<dbReference type="InterPro" id="IPR003593">
    <property type="entry name" value="AAA+_ATPase"/>
</dbReference>
<dbReference type="PANTHER" id="PTHR46411:SF2">
    <property type="entry name" value="AAA+ ATPASE DOMAIN-CONTAINING PROTEIN"/>
    <property type="match status" value="1"/>
</dbReference>